<sequence length="123" mass="13055">MHNKSASPPPSPEGLISSGKVVLIKGHREQLSGLKTPLLEASEAGKGGEGMPGRRVHPWSPWRLTGGLGPHKGASCKHTSQSPETIGVESSGTIAPTERGPAEAICWEPRPQFLVVARPPEKW</sequence>
<evidence type="ECO:0000256" key="1">
    <source>
        <dbReference type="SAM" id="MobiDB-lite"/>
    </source>
</evidence>
<comment type="caution">
    <text evidence="2">The sequence shown here is derived from an EMBL/GenBank/DDBJ whole genome shotgun (WGS) entry which is preliminary data.</text>
</comment>
<protein>
    <submittedName>
        <fullName evidence="2">Uncharacterized protein</fullName>
    </submittedName>
</protein>
<organism evidence="2 3">
    <name type="scientific">candidate division MSBL1 archaeon SCGC-AAA261F19</name>
    <dbReference type="NCBI Taxonomy" id="1698275"/>
    <lineage>
        <taxon>Archaea</taxon>
        <taxon>Methanobacteriati</taxon>
        <taxon>Methanobacteriota</taxon>
        <taxon>candidate division MSBL1</taxon>
    </lineage>
</organism>
<dbReference type="AlphaFoldDB" id="A0A133V912"/>
<feature type="region of interest" description="Disordered" evidence="1">
    <location>
        <begin position="34"/>
        <end position="103"/>
    </location>
</feature>
<gene>
    <name evidence="2" type="ORF">AKJ45_03140</name>
</gene>
<dbReference type="Proteomes" id="UP000070565">
    <property type="component" value="Unassembled WGS sequence"/>
</dbReference>
<evidence type="ECO:0000313" key="3">
    <source>
        <dbReference type="Proteomes" id="UP000070565"/>
    </source>
</evidence>
<evidence type="ECO:0000313" key="2">
    <source>
        <dbReference type="EMBL" id="KXB02909.1"/>
    </source>
</evidence>
<feature type="compositionally biased region" description="Polar residues" evidence="1">
    <location>
        <begin position="77"/>
        <end position="94"/>
    </location>
</feature>
<name>A0A133V912_9EURY</name>
<dbReference type="EMBL" id="LHXZ01000046">
    <property type="protein sequence ID" value="KXB02909.1"/>
    <property type="molecule type" value="Genomic_DNA"/>
</dbReference>
<reference evidence="2 3" key="1">
    <citation type="journal article" date="2016" name="Sci. Rep.">
        <title>Metabolic traits of an uncultured archaeal lineage -MSBL1- from brine pools of the Red Sea.</title>
        <authorList>
            <person name="Mwirichia R."/>
            <person name="Alam I."/>
            <person name="Rashid M."/>
            <person name="Vinu M."/>
            <person name="Ba-Alawi W."/>
            <person name="Anthony Kamau A."/>
            <person name="Kamanda Ngugi D."/>
            <person name="Goker M."/>
            <person name="Klenk H.P."/>
            <person name="Bajic V."/>
            <person name="Stingl U."/>
        </authorList>
    </citation>
    <scope>NUCLEOTIDE SEQUENCE [LARGE SCALE GENOMIC DNA]</scope>
    <source>
        <strain evidence="2">SCGC-AAA261F19</strain>
    </source>
</reference>
<keyword evidence="3" id="KW-1185">Reference proteome</keyword>
<proteinExistence type="predicted"/>
<accession>A0A133V912</accession>